<dbReference type="AlphaFoldDB" id="A0A7J5YN35"/>
<dbReference type="GO" id="GO:0051959">
    <property type="term" value="F:dynein light intermediate chain binding"/>
    <property type="evidence" value="ECO:0007669"/>
    <property type="project" value="InterPro"/>
</dbReference>
<name>A0A7J5YN35_DISMA</name>
<sequence>MMSGWKIIMQDFNKTVQAIELEAVDLIDQSFKTQRSSAAAFDMLLKFKHIVSREAVNNHLMRKSNDILAQYCKEVDSINDMFEAEKDKPPTLLRNEPPVARAIRWAQSLVHPIKQTLLPFLKEPQMLECENIKVAKDKYMEMAVKIRDYKVKKFEHWTAETQRINEFIKRGSQAVSKFESVVNQIQMNEKEIESKLQVIGMASILKFSVPDNDLPGVKDFFERIERDQTKTVNLLSRMYADIGPLITKTEHLLLGTSSGNAKCMAGYYKYWERKVLDSLTKMVLR</sequence>
<evidence type="ECO:0000313" key="2">
    <source>
        <dbReference type="EMBL" id="KAF3850825.1"/>
    </source>
</evidence>
<feature type="domain" description="Dynein heavy chain tail" evidence="1">
    <location>
        <begin position="3"/>
        <end position="165"/>
    </location>
</feature>
<evidence type="ECO:0000259" key="1">
    <source>
        <dbReference type="Pfam" id="PF08385"/>
    </source>
</evidence>
<dbReference type="GO" id="GO:0045505">
    <property type="term" value="F:dynein intermediate chain binding"/>
    <property type="evidence" value="ECO:0007669"/>
    <property type="project" value="InterPro"/>
</dbReference>
<dbReference type="Proteomes" id="UP000518266">
    <property type="component" value="Unassembled WGS sequence"/>
</dbReference>
<dbReference type="PANTHER" id="PTHR22878:SF63">
    <property type="entry name" value="DYNEIN AXONEMAL HEAVY CHAIN 10"/>
    <property type="match status" value="1"/>
</dbReference>
<dbReference type="PANTHER" id="PTHR22878">
    <property type="entry name" value="DYNEIN HEAVY CHAIN 6, AXONEMAL-LIKE-RELATED"/>
    <property type="match status" value="1"/>
</dbReference>
<comment type="caution">
    <text evidence="2">The sequence shown here is derived from an EMBL/GenBank/DDBJ whole genome shotgun (WGS) entry which is preliminary data.</text>
</comment>
<keyword evidence="3" id="KW-1185">Reference proteome</keyword>
<reference evidence="2 3" key="1">
    <citation type="submission" date="2020-03" db="EMBL/GenBank/DDBJ databases">
        <title>Dissostichus mawsoni Genome sequencing and assembly.</title>
        <authorList>
            <person name="Park H."/>
        </authorList>
    </citation>
    <scope>NUCLEOTIDE SEQUENCE [LARGE SCALE GENOMIC DNA]</scope>
    <source>
        <strain evidence="2">DM0001</strain>
        <tissue evidence="2">Muscle</tissue>
    </source>
</reference>
<dbReference type="InterPro" id="IPR013594">
    <property type="entry name" value="Dynein_heavy_tail"/>
</dbReference>
<dbReference type="EMBL" id="JAAKFY010000010">
    <property type="protein sequence ID" value="KAF3850825.1"/>
    <property type="molecule type" value="Genomic_DNA"/>
</dbReference>
<dbReference type="GO" id="GO:0030286">
    <property type="term" value="C:dynein complex"/>
    <property type="evidence" value="ECO:0007669"/>
    <property type="project" value="InterPro"/>
</dbReference>
<accession>A0A7J5YN35</accession>
<dbReference type="Pfam" id="PF08385">
    <property type="entry name" value="DHC_N1"/>
    <property type="match status" value="1"/>
</dbReference>
<organism evidence="2 3">
    <name type="scientific">Dissostichus mawsoni</name>
    <name type="common">Antarctic cod</name>
    <dbReference type="NCBI Taxonomy" id="36200"/>
    <lineage>
        <taxon>Eukaryota</taxon>
        <taxon>Metazoa</taxon>
        <taxon>Chordata</taxon>
        <taxon>Craniata</taxon>
        <taxon>Vertebrata</taxon>
        <taxon>Euteleostomi</taxon>
        <taxon>Actinopterygii</taxon>
        <taxon>Neopterygii</taxon>
        <taxon>Teleostei</taxon>
        <taxon>Neoteleostei</taxon>
        <taxon>Acanthomorphata</taxon>
        <taxon>Eupercaria</taxon>
        <taxon>Perciformes</taxon>
        <taxon>Notothenioidei</taxon>
        <taxon>Nototheniidae</taxon>
        <taxon>Dissostichus</taxon>
    </lineage>
</organism>
<proteinExistence type="predicted"/>
<gene>
    <name evidence="2" type="ORF">F7725_012597</name>
</gene>
<dbReference type="InterPro" id="IPR026983">
    <property type="entry name" value="DHC"/>
</dbReference>
<protein>
    <recommendedName>
        <fullName evidence="1">Dynein heavy chain tail domain-containing protein</fullName>
    </recommendedName>
</protein>
<evidence type="ECO:0000313" key="3">
    <source>
        <dbReference type="Proteomes" id="UP000518266"/>
    </source>
</evidence>
<dbReference type="OrthoDB" id="64868at2759"/>
<dbReference type="GO" id="GO:0007018">
    <property type="term" value="P:microtubule-based movement"/>
    <property type="evidence" value="ECO:0007669"/>
    <property type="project" value="InterPro"/>
</dbReference>